<dbReference type="EnsemblPlants" id="ONIVA07G09290.1">
    <property type="protein sequence ID" value="ONIVA07G09290.1"/>
    <property type="gene ID" value="ONIVA07G09290"/>
</dbReference>
<dbReference type="OMA" id="PPRFWRA"/>
<dbReference type="HOGENOM" id="CLU_1589094_0_0_1"/>
<accession>A0A0E0HZC6</accession>
<protein>
    <submittedName>
        <fullName evidence="2">Uncharacterized protein</fullName>
    </submittedName>
</protein>
<proteinExistence type="predicted"/>
<evidence type="ECO:0000256" key="1">
    <source>
        <dbReference type="SAM" id="MobiDB-lite"/>
    </source>
</evidence>
<dbReference type="Proteomes" id="UP000006591">
    <property type="component" value="Chromosome 7"/>
</dbReference>
<evidence type="ECO:0000313" key="2">
    <source>
        <dbReference type="EnsemblPlants" id="ONIVA07G09290.1"/>
    </source>
</evidence>
<name>A0A0E0HZC6_ORYNI</name>
<organism evidence="2">
    <name type="scientific">Oryza nivara</name>
    <name type="common">Indian wild rice</name>
    <name type="synonym">Oryza sativa f. spontanea</name>
    <dbReference type="NCBI Taxonomy" id="4536"/>
    <lineage>
        <taxon>Eukaryota</taxon>
        <taxon>Viridiplantae</taxon>
        <taxon>Streptophyta</taxon>
        <taxon>Embryophyta</taxon>
        <taxon>Tracheophyta</taxon>
        <taxon>Spermatophyta</taxon>
        <taxon>Magnoliopsida</taxon>
        <taxon>Liliopsida</taxon>
        <taxon>Poales</taxon>
        <taxon>Poaceae</taxon>
        <taxon>BOP clade</taxon>
        <taxon>Oryzoideae</taxon>
        <taxon>Oryzeae</taxon>
        <taxon>Oryzinae</taxon>
        <taxon>Oryza</taxon>
    </lineage>
</organism>
<reference evidence="2" key="1">
    <citation type="submission" date="2015-04" db="UniProtKB">
        <authorList>
            <consortium name="EnsemblPlants"/>
        </authorList>
    </citation>
    <scope>IDENTIFICATION</scope>
    <source>
        <strain evidence="2">SL10</strain>
    </source>
</reference>
<dbReference type="AlphaFoldDB" id="A0A0E0HZC6"/>
<reference evidence="2" key="2">
    <citation type="submission" date="2018-04" db="EMBL/GenBank/DDBJ databases">
        <title>OnivRS2 (Oryza nivara Reference Sequence Version 2).</title>
        <authorList>
            <person name="Zhang J."/>
            <person name="Kudrna D."/>
            <person name="Lee S."/>
            <person name="Talag J."/>
            <person name="Rajasekar S."/>
            <person name="Welchert J."/>
            <person name="Hsing Y.-I."/>
            <person name="Wing R.A."/>
        </authorList>
    </citation>
    <scope>NUCLEOTIDE SEQUENCE [LARGE SCALE GENOMIC DNA]</scope>
    <source>
        <strain evidence="2">SL10</strain>
    </source>
</reference>
<feature type="compositionally biased region" description="Low complexity" evidence="1">
    <location>
        <begin position="19"/>
        <end position="45"/>
    </location>
</feature>
<feature type="compositionally biased region" description="Basic and acidic residues" evidence="1">
    <location>
        <begin position="57"/>
        <end position="69"/>
    </location>
</feature>
<dbReference type="Gramene" id="ONIVA07G09290.1">
    <property type="protein sequence ID" value="ONIVA07G09290.1"/>
    <property type="gene ID" value="ONIVA07G09290"/>
</dbReference>
<feature type="compositionally biased region" description="Pro residues" evidence="1">
    <location>
        <begin position="9"/>
        <end position="18"/>
    </location>
</feature>
<sequence length="168" mass="18469">MPRWSTPPRCSPSPPPTSAPSASLPARRPTSTTSPAGSRPGSSRSPPWPQRTRRRQRQGEERRRVDGPHVARRPRLARRCAGSSWPRTRTASPPRTPCSPRRPPCRRLGKDLMATSRPVRRSPPDSPAPLLSPHSTAAHLRACGLCNGGRRQSPADAVVPRCLPKREE</sequence>
<evidence type="ECO:0000313" key="3">
    <source>
        <dbReference type="Proteomes" id="UP000006591"/>
    </source>
</evidence>
<feature type="region of interest" description="Disordered" evidence="1">
    <location>
        <begin position="147"/>
        <end position="168"/>
    </location>
</feature>
<feature type="region of interest" description="Disordered" evidence="1">
    <location>
        <begin position="1"/>
        <end position="134"/>
    </location>
</feature>
<keyword evidence="3" id="KW-1185">Reference proteome</keyword>